<proteinExistence type="predicted"/>
<protein>
    <submittedName>
        <fullName evidence="2 4">Uncharacterized protein</fullName>
    </submittedName>
</protein>
<feature type="compositionally biased region" description="Basic and acidic residues" evidence="1">
    <location>
        <begin position="17"/>
        <end position="30"/>
    </location>
</feature>
<gene>
    <name evidence="2" type="ORF">BPAG_LOCUS9791</name>
</gene>
<sequence length="82" mass="9917">MPKVVSHPNRQTNMTDGRTDDDGPTDERMGDEWIDKRRNGWMDGWTYVHYFIRTLRLHIPMICAIKVREIREKKEYLKVKLK</sequence>
<evidence type="ECO:0000313" key="3">
    <source>
        <dbReference type="Proteomes" id="UP000278627"/>
    </source>
</evidence>
<dbReference type="WBParaSite" id="BPAG_0000982901-mRNA-1">
    <property type="protein sequence ID" value="BPAG_0000982901-mRNA-1"/>
    <property type="gene ID" value="BPAG_0000982901"/>
</dbReference>
<dbReference type="AlphaFoldDB" id="A0A0N4TMY6"/>
<accession>A0A0N4TMY6</accession>
<dbReference type="EMBL" id="UZAD01013165">
    <property type="protein sequence ID" value="VDN90977.1"/>
    <property type="molecule type" value="Genomic_DNA"/>
</dbReference>
<evidence type="ECO:0000313" key="2">
    <source>
        <dbReference type="EMBL" id="VDN90977.1"/>
    </source>
</evidence>
<reference evidence="4" key="1">
    <citation type="submission" date="2017-02" db="UniProtKB">
        <authorList>
            <consortium name="WormBaseParasite"/>
        </authorList>
    </citation>
    <scope>IDENTIFICATION</scope>
</reference>
<organism evidence="4">
    <name type="scientific">Brugia pahangi</name>
    <name type="common">Filarial nematode worm</name>
    <dbReference type="NCBI Taxonomy" id="6280"/>
    <lineage>
        <taxon>Eukaryota</taxon>
        <taxon>Metazoa</taxon>
        <taxon>Ecdysozoa</taxon>
        <taxon>Nematoda</taxon>
        <taxon>Chromadorea</taxon>
        <taxon>Rhabditida</taxon>
        <taxon>Spirurina</taxon>
        <taxon>Spiruromorpha</taxon>
        <taxon>Filarioidea</taxon>
        <taxon>Onchocercidae</taxon>
        <taxon>Brugia</taxon>
    </lineage>
</organism>
<feature type="region of interest" description="Disordered" evidence="1">
    <location>
        <begin position="1"/>
        <end position="30"/>
    </location>
</feature>
<keyword evidence="3" id="KW-1185">Reference proteome</keyword>
<evidence type="ECO:0000313" key="4">
    <source>
        <dbReference type="WBParaSite" id="BPAG_0000982901-mRNA-1"/>
    </source>
</evidence>
<dbReference type="Proteomes" id="UP000278627">
    <property type="component" value="Unassembled WGS sequence"/>
</dbReference>
<evidence type="ECO:0000256" key="1">
    <source>
        <dbReference type="SAM" id="MobiDB-lite"/>
    </source>
</evidence>
<name>A0A0N4TMY6_BRUPA</name>
<reference evidence="2 3" key="2">
    <citation type="submission" date="2018-11" db="EMBL/GenBank/DDBJ databases">
        <authorList>
            <consortium name="Pathogen Informatics"/>
        </authorList>
    </citation>
    <scope>NUCLEOTIDE SEQUENCE [LARGE SCALE GENOMIC DNA]</scope>
</reference>